<reference evidence="1" key="2">
    <citation type="journal article" date="2015" name="Data Brief">
        <title>Shoot transcriptome of the giant reed, Arundo donax.</title>
        <authorList>
            <person name="Barrero R.A."/>
            <person name="Guerrero F.D."/>
            <person name="Moolhuijzen P."/>
            <person name="Goolsby J.A."/>
            <person name="Tidwell J."/>
            <person name="Bellgard S.E."/>
            <person name="Bellgard M.I."/>
        </authorList>
    </citation>
    <scope>NUCLEOTIDE SEQUENCE</scope>
    <source>
        <tissue evidence="1">Shoot tissue taken approximately 20 cm above the soil surface</tissue>
    </source>
</reference>
<evidence type="ECO:0000313" key="1">
    <source>
        <dbReference type="EMBL" id="JAE39813.1"/>
    </source>
</evidence>
<name>A0A0A9I3Q4_ARUDO</name>
<dbReference type="EMBL" id="GBRH01158083">
    <property type="protein sequence ID" value="JAE39813.1"/>
    <property type="molecule type" value="Transcribed_RNA"/>
</dbReference>
<protein>
    <submittedName>
        <fullName evidence="1">Uncharacterized protein</fullName>
    </submittedName>
</protein>
<sequence length="35" mass="3748">MTILHSAIYLPQQSFTGRGLPWQNFTGAGACGNIP</sequence>
<organism evidence="1">
    <name type="scientific">Arundo donax</name>
    <name type="common">Giant reed</name>
    <name type="synonym">Donax arundinaceus</name>
    <dbReference type="NCBI Taxonomy" id="35708"/>
    <lineage>
        <taxon>Eukaryota</taxon>
        <taxon>Viridiplantae</taxon>
        <taxon>Streptophyta</taxon>
        <taxon>Embryophyta</taxon>
        <taxon>Tracheophyta</taxon>
        <taxon>Spermatophyta</taxon>
        <taxon>Magnoliopsida</taxon>
        <taxon>Liliopsida</taxon>
        <taxon>Poales</taxon>
        <taxon>Poaceae</taxon>
        <taxon>PACMAD clade</taxon>
        <taxon>Arundinoideae</taxon>
        <taxon>Arundineae</taxon>
        <taxon>Arundo</taxon>
    </lineage>
</organism>
<dbReference type="AlphaFoldDB" id="A0A0A9I3Q4"/>
<accession>A0A0A9I3Q4</accession>
<reference evidence="1" key="1">
    <citation type="submission" date="2014-09" db="EMBL/GenBank/DDBJ databases">
        <authorList>
            <person name="Magalhaes I.L.F."/>
            <person name="Oliveira U."/>
            <person name="Santos F.R."/>
            <person name="Vidigal T.H.D.A."/>
            <person name="Brescovit A.D."/>
            <person name="Santos A.J."/>
        </authorList>
    </citation>
    <scope>NUCLEOTIDE SEQUENCE</scope>
    <source>
        <tissue evidence="1">Shoot tissue taken approximately 20 cm above the soil surface</tissue>
    </source>
</reference>
<proteinExistence type="predicted"/>